<evidence type="ECO:0000313" key="3">
    <source>
        <dbReference type="EMBL" id="GAQ83246.1"/>
    </source>
</evidence>
<dbReference type="InterPro" id="IPR050566">
    <property type="entry name" value="Deoxyribonucleoside_kinase"/>
</dbReference>
<protein>
    <submittedName>
        <fullName evidence="3">Deoxynucleoside kinase</fullName>
    </submittedName>
</protein>
<feature type="compositionally biased region" description="Low complexity" evidence="1">
    <location>
        <begin position="165"/>
        <end position="189"/>
    </location>
</feature>
<dbReference type="PANTHER" id="PTHR10513:SF35">
    <property type="entry name" value="DEOXYADENOSINE KINASE"/>
    <property type="match status" value="1"/>
</dbReference>
<feature type="compositionally biased region" description="Low complexity" evidence="1">
    <location>
        <begin position="247"/>
        <end position="270"/>
    </location>
</feature>
<dbReference type="PANTHER" id="PTHR10513">
    <property type="entry name" value="DEOXYNUCLEOSIDE KINASE"/>
    <property type="match status" value="1"/>
</dbReference>
<dbReference type="InterPro" id="IPR027417">
    <property type="entry name" value="P-loop_NTPase"/>
</dbReference>
<evidence type="ECO:0000259" key="2">
    <source>
        <dbReference type="Pfam" id="PF01712"/>
    </source>
</evidence>
<dbReference type="Gene3D" id="1.10.150.20">
    <property type="entry name" value="5' to 3' exonuclease, C-terminal subdomain"/>
    <property type="match status" value="1"/>
</dbReference>
<proteinExistence type="predicted"/>
<keyword evidence="4" id="KW-1185">Reference proteome</keyword>
<dbReference type="EMBL" id="DF237090">
    <property type="protein sequence ID" value="GAQ83246.1"/>
    <property type="molecule type" value="Genomic_DNA"/>
</dbReference>
<feature type="region of interest" description="Disordered" evidence="1">
    <location>
        <begin position="132"/>
        <end position="328"/>
    </location>
</feature>
<dbReference type="Gene3D" id="3.40.50.300">
    <property type="entry name" value="P-loop containing nucleotide triphosphate hydrolases"/>
    <property type="match status" value="1"/>
</dbReference>
<keyword evidence="3" id="KW-0418">Kinase</keyword>
<dbReference type="Pfam" id="PF01712">
    <property type="entry name" value="dNK"/>
    <property type="match status" value="1"/>
</dbReference>
<dbReference type="OrthoDB" id="567086at2759"/>
<feature type="compositionally biased region" description="Polar residues" evidence="1">
    <location>
        <begin position="288"/>
        <end position="298"/>
    </location>
</feature>
<evidence type="ECO:0000256" key="1">
    <source>
        <dbReference type="SAM" id="MobiDB-lite"/>
    </source>
</evidence>
<dbReference type="GO" id="GO:0019136">
    <property type="term" value="F:deoxynucleoside kinase activity"/>
    <property type="evidence" value="ECO:0000318"/>
    <property type="project" value="GO_Central"/>
</dbReference>
<reference evidence="3 4" key="1">
    <citation type="journal article" date="2014" name="Nat. Commun.">
        <title>Klebsormidium flaccidum genome reveals primary factors for plant terrestrial adaptation.</title>
        <authorList>
            <person name="Hori K."/>
            <person name="Maruyama F."/>
            <person name="Fujisawa T."/>
            <person name="Togashi T."/>
            <person name="Yamamoto N."/>
            <person name="Seo M."/>
            <person name="Sato S."/>
            <person name="Yamada T."/>
            <person name="Mori H."/>
            <person name="Tajima N."/>
            <person name="Moriyama T."/>
            <person name="Ikeuchi M."/>
            <person name="Watanabe M."/>
            <person name="Wada H."/>
            <person name="Kobayashi K."/>
            <person name="Saito M."/>
            <person name="Masuda T."/>
            <person name="Sasaki-Sekimoto Y."/>
            <person name="Mashiguchi K."/>
            <person name="Awai K."/>
            <person name="Shimojima M."/>
            <person name="Masuda S."/>
            <person name="Iwai M."/>
            <person name="Nobusawa T."/>
            <person name="Narise T."/>
            <person name="Kondo S."/>
            <person name="Saito H."/>
            <person name="Sato R."/>
            <person name="Murakawa M."/>
            <person name="Ihara Y."/>
            <person name="Oshima-Yamada Y."/>
            <person name="Ohtaka K."/>
            <person name="Satoh M."/>
            <person name="Sonobe K."/>
            <person name="Ishii M."/>
            <person name="Ohtani R."/>
            <person name="Kanamori-Sato M."/>
            <person name="Honoki R."/>
            <person name="Miyazaki D."/>
            <person name="Mochizuki H."/>
            <person name="Umetsu J."/>
            <person name="Higashi K."/>
            <person name="Shibata D."/>
            <person name="Kamiya Y."/>
            <person name="Sato N."/>
            <person name="Nakamura Y."/>
            <person name="Tabata S."/>
            <person name="Ida S."/>
            <person name="Kurokawa K."/>
            <person name="Ohta H."/>
        </authorList>
    </citation>
    <scope>NUCLEOTIDE SEQUENCE [LARGE SCALE GENOMIC DNA]</scope>
    <source>
        <strain evidence="3 4">NIES-2285</strain>
    </source>
</reference>
<dbReference type="GO" id="GO:0005737">
    <property type="term" value="C:cytoplasm"/>
    <property type="evidence" value="ECO:0000318"/>
    <property type="project" value="GO_Central"/>
</dbReference>
<organism evidence="3 4">
    <name type="scientific">Klebsormidium nitens</name>
    <name type="common">Green alga</name>
    <name type="synonym">Ulothrix nitens</name>
    <dbReference type="NCBI Taxonomy" id="105231"/>
    <lineage>
        <taxon>Eukaryota</taxon>
        <taxon>Viridiplantae</taxon>
        <taxon>Streptophyta</taxon>
        <taxon>Klebsormidiophyceae</taxon>
        <taxon>Klebsormidiales</taxon>
        <taxon>Klebsormidiaceae</taxon>
        <taxon>Klebsormidium</taxon>
    </lineage>
</organism>
<sequence>MTSREAAACNASAVNLTRLNSSQILSRTPGTITNSGHHRVPSGNMLSEFRAARRNVAQASRLLGEILGRGSRCSACEGAISVGNVRSVQALGADDREVCTAPSRSFSSWVLNRGESLGARFQRDVAAWARKGNAQSAGHERLDSGAVSEVSVAGRGDGGGEERAASSSAAGSNAAEAASGSGELEQGEQAAREESAEGVSSEAEALSAEVSGEDGLGGSLVDQTKAEELGESSALGVADESDAGGTLDEASSSESSLSDVSSSSIELGDSAAESKRRGSPNGRRTRTGKSATDSSSSRGKPMKLGTENKKDVGTEAPKSKVYKETGRRPIAPAVRMVSEETRRKEEMKGLPATDLLTVKGIGPKTVGNFIEKGITSVKHLEDLYKEKFYKKSEGMVAFLQTNIGVKQQMWARKIVEHVEEQIQKQDSATDETAGAENTRKKPLTFCVEGNISVGKSTFLRQIVTKTILLQELVDISPEPVEKWQSVGDDRHNILESFYKDPQRYAYTFQNYVFFTRMLQAQERPVAGKPLRLMERSVFSDRMVFVRAVHEAKFMSDMEISIYDSWFDPILSAIPTLIPDGFIYLRANPDTCFNRLKKRGRSEEMSVDMDYLQNLHEKHEQWLLPDVAKSSAGHTLLRGAHPEGYPEAIRNDVYSLVNRNVHPLIQGLPALVLDCDPDMDIEHDQAKKEEYADKLKTFYEYIQENPPATAGAGQHVIKPHPGGLIFPPSPEEMAKEYRNWSPEQKRAYA</sequence>
<feature type="domain" description="Deoxynucleoside kinase" evidence="2">
    <location>
        <begin position="445"/>
        <end position="697"/>
    </location>
</feature>
<dbReference type="Proteomes" id="UP000054558">
    <property type="component" value="Unassembled WGS sequence"/>
</dbReference>
<feature type="compositionally biased region" description="Low complexity" evidence="1">
    <location>
        <begin position="197"/>
        <end position="210"/>
    </location>
</feature>
<evidence type="ECO:0000313" key="4">
    <source>
        <dbReference type="Proteomes" id="UP000054558"/>
    </source>
</evidence>
<dbReference type="STRING" id="105231.A0A0U9HSY3"/>
<gene>
    <name evidence="3" type="ORF">KFL_001410040</name>
</gene>
<feature type="compositionally biased region" description="Basic and acidic residues" evidence="1">
    <location>
        <begin position="306"/>
        <end position="327"/>
    </location>
</feature>
<dbReference type="AlphaFoldDB" id="A0A0U9HSY3"/>
<name>A0A0U9HSY3_KLENI</name>
<dbReference type="CDD" id="cd01673">
    <property type="entry name" value="dNK"/>
    <property type="match status" value="1"/>
</dbReference>
<dbReference type="SUPFAM" id="SSF52540">
    <property type="entry name" value="P-loop containing nucleoside triphosphate hydrolases"/>
    <property type="match status" value="1"/>
</dbReference>
<keyword evidence="3" id="KW-0808">Transferase</keyword>
<dbReference type="InterPro" id="IPR031314">
    <property type="entry name" value="DNK_dom"/>
</dbReference>
<accession>A0A0U9HSY3</accession>